<evidence type="ECO:0000259" key="2">
    <source>
        <dbReference type="PROSITE" id="PS51011"/>
    </source>
</evidence>
<dbReference type="AlphaFoldDB" id="A0A6A4HY03"/>
<dbReference type="InterPro" id="IPR001606">
    <property type="entry name" value="ARID_dom"/>
</dbReference>
<protein>
    <recommendedName>
        <fullName evidence="2">ARID domain-containing protein</fullName>
    </recommendedName>
</protein>
<feature type="domain" description="ARID" evidence="2">
    <location>
        <begin position="221"/>
        <end position="311"/>
    </location>
</feature>
<proteinExistence type="predicted"/>
<dbReference type="Pfam" id="PF01388">
    <property type="entry name" value="ARID"/>
    <property type="match status" value="1"/>
</dbReference>
<feature type="region of interest" description="Disordered" evidence="1">
    <location>
        <begin position="382"/>
        <end position="417"/>
    </location>
</feature>
<reference evidence="3" key="1">
    <citation type="journal article" date="2019" name="Environ. Microbiol.">
        <title>Fungal ecological strategies reflected in gene transcription - a case study of two litter decomposers.</title>
        <authorList>
            <person name="Barbi F."/>
            <person name="Kohler A."/>
            <person name="Barry K."/>
            <person name="Baskaran P."/>
            <person name="Daum C."/>
            <person name="Fauchery L."/>
            <person name="Ihrmark K."/>
            <person name="Kuo A."/>
            <person name="LaButti K."/>
            <person name="Lipzen A."/>
            <person name="Morin E."/>
            <person name="Grigoriev I.V."/>
            <person name="Henrissat B."/>
            <person name="Lindahl B."/>
            <person name="Martin F."/>
        </authorList>
    </citation>
    <scope>NUCLEOTIDE SEQUENCE</scope>
    <source>
        <strain evidence="3">JB14</strain>
    </source>
</reference>
<feature type="compositionally biased region" description="Polar residues" evidence="1">
    <location>
        <begin position="388"/>
        <end position="405"/>
    </location>
</feature>
<dbReference type="InterPro" id="IPR036431">
    <property type="entry name" value="ARID_dom_sf"/>
</dbReference>
<dbReference type="SUPFAM" id="SSF46774">
    <property type="entry name" value="ARID-like"/>
    <property type="match status" value="1"/>
</dbReference>
<gene>
    <name evidence="3" type="ORF">BT96DRAFT_1018120</name>
</gene>
<name>A0A6A4HY03_9AGAR</name>
<sequence>MAQMEMEQDNSSYQWVQHRQNMQGTVESSSLQSQNDMLSYSNELRWQPPSNPHEITIHIQGRTISLADLSERAAALRNMIMNQETEIRRMRAGMPDNVFMAKMMRTCQTKIAYRKESLNKILTLANICIQQNNGNNLSDDSDLSSDEALPPPGTPIQPLTPSQRPISASHSAHSDNSAPQPAGAWGTDPSLLNQGLMAFPLGPDHVTHHPTRINHNQGIPLLDKQRFENAYKRWCLINNVVPDPQLLCIDNRSIDLYELHCQVIREGGMENVTRKELWPVIGGRLGFVHFHDTVTNHQNVARLLAYISNMSAGNTSQLSKRPTWFPDRFVPEYWNLAISSWSAQSAAELRARRMSESVISFIEKHRYSLQGMARDEETFGSNFRRDTQPASEQPSSNPSIGNLFSQPLVESHPRPTQEQLSVVHANINRLKADYTARVIPMMPPVEVPPASRAEYGSLVDMVFQLANDLDHKLVIFSIVTKNEENTRKILSAVVTVQHQRSLLTSPEPKFIISFETLRLFYGQLQNVGHQIHAIITNWVKGRGDPSFLVKAEYAEPNTSAERGPFSVRPVRIQ</sequence>
<feature type="compositionally biased region" description="Low complexity" evidence="1">
    <location>
        <begin position="156"/>
        <end position="171"/>
    </location>
</feature>
<accession>A0A6A4HY03</accession>
<evidence type="ECO:0000313" key="4">
    <source>
        <dbReference type="Proteomes" id="UP000799118"/>
    </source>
</evidence>
<feature type="region of interest" description="Disordered" evidence="1">
    <location>
        <begin position="138"/>
        <end position="187"/>
    </location>
</feature>
<keyword evidence="4" id="KW-1185">Reference proteome</keyword>
<dbReference type="Proteomes" id="UP000799118">
    <property type="component" value="Unassembled WGS sequence"/>
</dbReference>
<evidence type="ECO:0000256" key="1">
    <source>
        <dbReference type="SAM" id="MobiDB-lite"/>
    </source>
</evidence>
<dbReference type="GO" id="GO:0003677">
    <property type="term" value="F:DNA binding"/>
    <property type="evidence" value="ECO:0007669"/>
    <property type="project" value="InterPro"/>
</dbReference>
<dbReference type="EMBL" id="ML769445">
    <property type="protein sequence ID" value="KAE9401445.1"/>
    <property type="molecule type" value="Genomic_DNA"/>
</dbReference>
<evidence type="ECO:0000313" key="3">
    <source>
        <dbReference type="EMBL" id="KAE9401445.1"/>
    </source>
</evidence>
<dbReference type="OrthoDB" id="1938591at2759"/>
<organism evidence="3 4">
    <name type="scientific">Gymnopus androsaceus JB14</name>
    <dbReference type="NCBI Taxonomy" id="1447944"/>
    <lineage>
        <taxon>Eukaryota</taxon>
        <taxon>Fungi</taxon>
        <taxon>Dikarya</taxon>
        <taxon>Basidiomycota</taxon>
        <taxon>Agaricomycotina</taxon>
        <taxon>Agaricomycetes</taxon>
        <taxon>Agaricomycetidae</taxon>
        <taxon>Agaricales</taxon>
        <taxon>Marasmiineae</taxon>
        <taxon>Omphalotaceae</taxon>
        <taxon>Gymnopus</taxon>
    </lineage>
</organism>
<dbReference type="CDD" id="cd16100">
    <property type="entry name" value="ARID"/>
    <property type="match status" value="1"/>
</dbReference>
<dbReference type="Gene3D" id="1.10.150.60">
    <property type="entry name" value="ARID DNA-binding domain"/>
    <property type="match status" value="1"/>
</dbReference>
<dbReference type="PROSITE" id="PS51011">
    <property type="entry name" value="ARID"/>
    <property type="match status" value="1"/>
</dbReference>